<evidence type="ECO:0000313" key="4">
    <source>
        <dbReference type="Proteomes" id="UP000000719"/>
    </source>
</evidence>
<dbReference type="CDD" id="cd03396">
    <property type="entry name" value="PAP2_like_6"/>
    <property type="match status" value="1"/>
</dbReference>
<dbReference type="AlphaFoldDB" id="B8CZB1"/>
<name>B8CZB1_HALOH</name>
<dbReference type="Gene3D" id="1.20.144.10">
    <property type="entry name" value="Phosphatidic acid phosphatase type 2/haloperoxidase"/>
    <property type="match status" value="2"/>
</dbReference>
<evidence type="ECO:0000256" key="1">
    <source>
        <dbReference type="SAM" id="Phobius"/>
    </source>
</evidence>
<dbReference type="SMART" id="SM00014">
    <property type="entry name" value="acidPPc"/>
    <property type="match status" value="1"/>
</dbReference>
<feature type="transmembrane region" description="Helical" evidence="1">
    <location>
        <begin position="12"/>
        <end position="36"/>
    </location>
</feature>
<proteinExistence type="predicted"/>
<keyword evidence="1" id="KW-0812">Transmembrane</keyword>
<keyword evidence="1" id="KW-1133">Transmembrane helix</keyword>
<dbReference type="InterPro" id="IPR000326">
    <property type="entry name" value="PAP2/HPO"/>
</dbReference>
<dbReference type="InterPro" id="IPR036938">
    <property type="entry name" value="PAP2/HPO_sf"/>
</dbReference>
<dbReference type="Proteomes" id="UP000000719">
    <property type="component" value="Chromosome"/>
</dbReference>
<dbReference type="PANTHER" id="PTHR14969">
    <property type="entry name" value="SPHINGOSINE-1-PHOSPHATE PHOSPHOHYDROLASE"/>
    <property type="match status" value="1"/>
</dbReference>
<feature type="domain" description="Phosphatidic acid phosphatase type 2/haloperoxidase" evidence="2">
    <location>
        <begin position="88"/>
        <end position="213"/>
    </location>
</feature>
<dbReference type="STRING" id="373903.Hore_18810"/>
<evidence type="ECO:0000259" key="2">
    <source>
        <dbReference type="SMART" id="SM00014"/>
    </source>
</evidence>
<accession>B8CZB1</accession>
<feature type="transmembrane region" description="Helical" evidence="1">
    <location>
        <begin position="168"/>
        <end position="186"/>
    </location>
</feature>
<dbReference type="EMBL" id="CP001098">
    <property type="protein sequence ID" value="ACL70630.1"/>
    <property type="molecule type" value="Genomic_DNA"/>
</dbReference>
<feature type="transmembrane region" description="Helical" evidence="1">
    <location>
        <begin position="87"/>
        <end position="107"/>
    </location>
</feature>
<dbReference type="RefSeq" id="WP_015923599.1">
    <property type="nucleotide sequence ID" value="NC_011899.1"/>
</dbReference>
<feature type="transmembrane region" description="Helical" evidence="1">
    <location>
        <begin position="198"/>
        <end position="216"/>
    </location>
</feature>
<feature type="transmembrane region" description="Helical" evidence="1">
    <location>
        <begin position="142"/>
        <end position="161"/>
    </location>
</feature>
<protein>
    <submittedName>
        <fullName evidence="3">Phosphoesterase PA-phosphatase related</fullName>
    </submittedName>
</protein>
<sequence length="224" mass="26042">MNTMAKDFLYTLIILLILSSIFWFTGLDIYIQSLFYKEDSGWYLKDHFFWKGLYEYGPVPALAIFLISLILFISGFFIKGLKRYRKITIFIVLLMFIGSGLIVNFIFKDHWGRPRPRDIKEFGGEMEFVHHWVMGNSGKNSSFPSGHASVAFFMFFPYFIWRKHKKTIARFFLVLGTGYGLLMGLARVIQGGHFASDVVWAGGFMYLTGLALYYLLKMNKSIYL</sequence>
<dbReference type="HOGENOM" id="CLU_070327_1_1_9"/>
<feature type="transmembrane region" description="Helical" evidence="1">
    <location>
        <begin position="56"/>
        <end position="78"/>
    </location>
</feature>
<dbReference type="SUPFAM" id="SSF48317">
    <property type="entry name" value="Acid phosphatase/Vanadium-dependent haloperoxidase"/>
    <property type="match status" value="1"/>
</dbReference>
<dbReference type="Pfam" id="PF01569">
    <property type="entry name" value="PAP2"/>
    <property type="match status" value="1"/>
</dbReference>
<dbReference type="PANTHER" id="PTHR14969:SF13">
    <property type="entry name" value="AT30094P"/>
    <property type="match status" value="1"/>
</dbReference>
<reference evidence="3 4" key="1">
    <citation type="journal article" date="2009" name="PLoS ONE">
        <title>Genome analysis of the anaerobic thermohalophilic bacterium Halothermothrix orenii.</title>
        <authorList>
            <person name="Mavromatis K."/>
            <person name="Ivanova N."/>
            <person name="Anderson I."/>
            <person name="Lykidis A."/>
            <person name="Hooper S.D."/>
            <person name="Sun H."/>
            <person name="Kunin V."/>
            <person name="Lapidus A."/>
            <person name="Hugenholtz P."/>
            <person name="Patel B."/>
            <person name="Kyrpides N.C."/>
        </authorList>
    </citation>
    <scope>NUCLEOTIDE SEQUENCE [LARGE SCALE GENOMIC DNA]</scope>
    <source>
        <strain evidence="4">H 168 / OCM 544 / DSM 9562</strain>
    </source>
</reference>
<keyword evidence="1" id="KW-0472">Membrane</keyword>
<organism evidence="3 4">
    <name type="scientific">Halothermothrix orenii (strain H 168 / OCM 544 / DSM 9562)</name>
    <dbReference type="NCBI Taxonomy" id="373903"/>
    <lineage>
        <taxon>Bacteria</taxon>
        <taxon>Bacillati</taxon>
        <taxon>Bacillota</taxon>
        <taxon>Clostridia</taxon>
        <taxon>Halanaerobiales</taxon>
        <taxon>Halothermotrichaceae</taxon>
        <taxon>Halothermothrix</taxon>
    </lineage>
</organism>
<gene>
    <name evidence="3" type="ordered locus">Hore_18810</name>
</gene>
<keyword evidence="4" id="KW-1185">Reference proteome</keyword>
<dbReference type="eggNOG" id="COG3907">
    <property type="taxonomic scope" value="Bacteria"/>
</dbReference>
<dbReference type="KEGG" id="hor:Hore_18810"/>
<evidence type="ECO:0000313" key="3">
    <source>
        <dbReference type="EMBL" id="ACL70630.1"/>
    </source>
</evidence>